<accession>A0A5C2HGP1</accession>
<feature type="domain" description="TonB-dependent receptor-like beta-barrel" evidence="14">
    <location>
        <begin position="203"/>
        <end position="684"/>
    </location>
</feature>
<gene>
    <name evidence="16" type="ORF">APORC_1739</name>
</gene>
<dbReference type="InterPro" id="IPR000531">
    <property type="entry name" value="Beta-barrel_TonB"/>
</dbReference>
<organism evidence="16 17">
    <name type="scientific">Arcobacter porcinus</name>
    <dbReference type="NCBI Taxonomy" id="1935204"/>
    <lineage>
        <taxon>Bacteria</taxon>
        <taxon>Pseudomonadati</taxon>
        <taxon>Campylobacterota</taxon>
        <taxon>Epsilonproteobacteria</taxon>
        <taxon>Campylobacterales</taxon>
        <taxon>Arcobacteraceae</taxon>
        <taxon>Arcobacter</taxon>
    </lineage>
</organism>
<dbReference type="CDD" id="cd01347">
    <property type="entry name" value="ligand_gated_channel"/>
    <property type="match status" value="1"/>
</dbReference>
<keyword evidence="6" id="KW-0406">Ion transport</keyword>
<feature type="domain" description="TonB-dependent receptor plug" evidence="15">
    <location>
        <begin position="43"/>
        <end position="156"/>
    </location>
</feature>
<feature type="chain" id="PRO_5022866758" evidence="13">
    <location>
        <begin position="22"/>
        <end position="723"/>
    </location>
</feature>
<keyword evidence="4 10" id="KW-0812">Transmembrane</keyword>
<evidence type="ECO:0000259" key="15">
    <source>
        <dbReference type="Pfam" id="PF07715"/>
    </source>
</evidence>
<dbReference type="Pfam" id="PF07715">
    <property type="entry name" value="Plug"/>
    <property type="match status" value="1"/>
</dbReference>
<evidence type="ECO:0000256" key="2">
    <source>
        <dbReference type="ARBA" id="ARBA00022448"/>
    </source>
</evidence>
<dbReference type="GO" id="GO:0009279">
    <property type="term" value="C:cell outer membrane"/>
    <property type="evidence" value="ECO:0007669"/>
    <property type="project" value="UniProtKB-SubCell"/>
</dbReference>
<dbReference type="EMBL" id="CP036246">
    <property type="protein sequence ID" value="QEP41304.1"/>
    <property type="molecule type" value="Genomic_DNA"/>
</dbReference>
<dbReference type="Gene3D" id="2.40.170.20">
    <property type="entry name" value="TonB-dependent receptor, beta-barrel domain"/>
    <property type="match status" value="1"/>
</dbReference>
<comment type="similarity">
    <text evidence="10 11">Belongs to the TonB-dependent receptor family.</text>
</comment>
<keyword evidence="5 13" id="KW-0732">Signal</keyword>
<evidence type="ECO:0000256" key="5">
    <source>
        <dbReference type="ARBA" id="ARBA00022729"/>
    </source>
</evidence>
<evidence type="ECO:0000256" key="11">
    <source>
        <dbReference type="RuleBase" id="RU003357"/>
    </source>
</evidence>
<evidence type="ECO:0000313" key="16">
    <source>
        <dbReference type="EMBL" id="QEP41304.1"/>
    </source>
</evidence>
<evidence type="ECO:0000256" key="9">
    <source>
        <dbReference type="ARBA" id="ARBA00023237"/>
    </source>
</evidence>
<feature type="region of interest" description="Disordered" evidence="12">
    <location>
        <begin position="521"/>
        <end position="550"/>
    </location>
</feature>
<evidence type="ECO:0000256" key="7">
    <source>
        <dbReference type="ARBA" id="ARBA00023077"/>
    </source>
</evidence>
<dbReference type="InterPro" id="IPR037066">
    <property type="entry name" value="Plug_dom_sf"/>
</dbReference>
<dbReference type="SUPFAM" id="SSF56935">
    <property type="entry name" value="Porins"/>
    <property type="match status" value="1"/>
</dbReference>
<keyword evidence="16" id="KW-0675">Receptor</keyword>
<keyword evidence="7 11" id="KW-0798">TonB box</keyword>
<dbReference type="PANTHER" id="PTHR30069:SF53">
    <property type="entry name" value="COLICIN I RECEPTOR-RELATED"/>
    <property type="match status" value="1"/>
</dbReference>
<keyword evidence="9 10" id="KW-0998">Cell outer membrane</keyword>
<dbReference type="KEGG" id="apoc:APORC_1739"/>
<keyword evidence="8 10" id="KW-0472">Membrane</keyword>
<evidence type="ECO:0000259" key="14">
    <source>
        <dbReference type="Pfam" id="PF00593"/>
    </source>
</evidence>
<dbReference type="RefSeq" id="WP_066386810.1">
    <property type="nucleotide sequence ID" value="NZ_CP036246.2"/>
</dbReference>
<dbReference type="InterPro" id="IPR036942">
    <property type="entry name" value="Beta-barrel_TonB_sf"/>
</dbReference>
<feature type="signal peptide" evidence="13">
    <location>
        <begin position="1"/>
        <end position="21"/>
    </location>
</feature>
<dbReference type="Pfam" id="PF00593">
    <property type="entry name" value="TonB_dep_Rec_b-barrel"/>
    <property type="match status" value="1"/>
</dbReference>
<reference evidence="16 17" key="2">
    <citation type="submission" date="2019-09" db="EMBL/GenBank/DDBJ databases">
        <title>Taxonomic note: a critical rebuttal of the proposed division of the genus Arcobacter into six genera, emended descriptions of Arcobacter anaerophilus and the genus Arcobacter, and an assessment of genus-level boundaries for Epsilonproteobacteria using in silico genomic comparator tools.</title>
        <authorList>
            <person name="On S.L.W."/>
            <person name="Miller W.G."/>
            <person name="Biggs P."/>
            <person name="Cornelius A."/>
            <person name="Vandamme P."/>
        </authorList>
    </citation>
    <scope>NUCLEOTIDE SEQUENCE [LARGE SCALE GENOMIC DNA]</scope>
    <source>
        <strain evidence="16 17">CCUG 56899</strain>
    </source>
</reference>
<sequence length="723" mass="79805">MKIKMAFSVATLLLTQNIVLANETTKLDSVQVVTTASGYEQKVTDAPASISVISQEDLKNKKYANLAESIEDVEGVDVRGGNGKTGGLNISIRGMGFENTLILIDGKRQNSSGNNTPNGFGETNNNFLPPLSSIERIEVIRGPMSTLYGSDAMGGVINIITKKVADEWTGSIGVDRTFNESSQFGDSNTVNTYISGPLIKDKLGLSLRGSHYERNASDIKYGDGGEVSKRGNSPVEGKNYSIGAKLTYTPVENHDIYLDVFSSKQKYNNDKGQLGTSNTATKSSGYDDTLRFEREQFTLGHTSIFDYGTLESSIMRTETNNLGRLIPGDLGVAYTGMPNQVGGEKRELKNTDTVFDTKFVTASIDRNIITLGGQFWKSEFNDGIVDDKFKQDMWALFLEDEISITDSLALTLGGRYDHHDKFGGNFSPRAYAVYTLNDNWTTKGGVSRGFKAPQVQALHDGINGATAQGAQLTIGNPDLKPEKSTNYEAGVYYNSGNGFLANATVFYNEYTDKIESGNRIHVTGNPNIPSDSGYRVKNHPNLSDHPDNGSYSRSYNIGKAETKGIEFGTQIPLYFEGLNLKANYTYMKTEKKDGPNKGATFLSTPEHSVNATLNYKVTNDLNLWLKGEYRSDRFRFTQKYDELSDENKAIYDQLGEINSYALAHLGGSYQVNKDLTFSATIYNLFDKDFFSRDQYTYGGTTKYASSDTVIEGRRLWLAMNLTF</sequence>
<dbReference type="Gene3D" id="2.170.130.10">
    <property type="entry name" value="TonB-dependent receptor, plug domain"/>
    <property type="match status" value="1"/>
</dbReference>
<evidence type="ECO:0000256" key="10">
    <source>
        <dbReference type="PROSITE-ProRule" id="PRU01360"/>
    </source>
</evidence>
<comment type="subcellular location">
    <subcellularLocation>
        <location evidence="1 10">Cell outer membrane</location>
        <topology evidence="1 10">Multi-pass membrane protein</topology>
    </subcellularLocation>
</comment>
<evidence type="ECO:0000256" key="8">
    <source>
        <dbReference type="ARBA" id="ARBA00023136"/>
    </source>
</evidence>
<evidence type="ECO:0000256" key="12">
    <source>
        <dbReference type="SAM" id="MobiDB-lite"/>
    </source>
</evidence>
<dbReference type="Proteomes" id="UP000322644">
    <property type="component" value="Chromosome"/>
</dbReference>
<evidence type="ECO:0000256" key="1">
    <source>
        <dbReference type="ARBA" id="ARBA00004571"/>
    </source>
</evidence>
<dbReference type="PANTHER" id="PTHR30069">
    <property type="entry name" value="TONB-DEPENDENT OUTER MEMBRANE RECEPTOR"/>
    <property type="match status" value="1"/>
</dbReference>
<evidence type="ECO:0000313" key="17">
    <source>
        <dbReference type="Proteomes" id="UP000322644"/>
    </source>
</evidence>
<evidence type="ECO:0000256" key="13">
    <source>
        <dbReference type="SAM" id="SignalP"/>
    </source>
</evidence>
<reference evidence="16 17" key="1">
    <citation type="submission" date="2019-09" db="EMBL/GenBank/DDBJ databases">
        <title>Complete genome sequencing of four Arcobacter species reveals a diverse suite of mobile elements.</title>
        <authorList>
            <person name="Miller W.G."/>
            <person name="Yee E."/>
            <person name="Bono J.L."/>
        </authorList>
    </citation>
    <scope>NUCLEOTIDE SEQUENCE [LARGE SCALE GENOMIC DNA]</scope>
    <source>
        <strain evidence="16 17">CCUG 56899</strain>
    </source>
</reference>
<dbReference type="GO" id="GO:0015344">
    <property type="term" value="F:siderophore uptake transmembrane transporter activity"/>
    <property type="evidence" value="ECO:0007669"/>
    <property type="project" value="TreeGrafter"/>
</dbReference>
<dbReference type="AlphaFoldDB" id="A0A5C2HGP1"/>
<evidence type="ECO:0000256" key="6">
    <source>
        <dbReference type="ARBA" id="ARBA00023065"/>
    </source>
</evidence>
<keyword evidence="3 10" id="KW-1134">Transmembrane beta strand</keyword>
<keyword evidence="2 10" id="KW-0813">Transport</keyword>
<dbReference type="PROSITE" id="PS52016">
    <property type="entry name" value="TONB_DEPENDENT_REC_3"/>
    <property type="match status" value="1"/>
</dbReference>
<dbReference type="GO" id="GO:0044718">
    <property type="term" value="P:siderophore transmembrane transport"/>
    <property type="evidence" value="ECO:0007669"/>
    <property type="project" value="TreeGrafter"/>
</dbReference>
<evidence type="ECO:0000256" key="4">
    <source>
        <dbReference type="ARBA" id="ARBA00022692"/>
    </source>
</evidence>
<evidence type="ECO:0000256" key="3">
    <source>
        <dbReference type="ARBA" id="ARBA00022452"/>
    </source>
</evidence>
<proteinExistence type="inferred from homology"/>
<name>A0A5C2HGP1_9BACT</name>
<protein>
    <submittedName>
        <fullName evidence="16">TonB-dependent receptor</fullName>
    </submittedName>
</protein>
<dbReference type="InterPro" id="IPR012910">
    <property type="entry name" value="Plug_dom"/>
</dbReference>
<dbReference type="InterPro" id="IPR039426">
    <property type="entry name" value="TonB-dep_rcpt-like"/>
</dbReference>